<dbReference type="PROSITE" id="PS50002">
    <property type="entry name" value="SH3"/>
    <property type="match status" value="1"/>
</dbReference>
<evidence type="ECO:0000313" key="4">
    <source>
        <dbReference type="EMBL" id="GFU40770.1"/>
    </source>
</evidence>
<dbReference type="CDD" id="cd00174">
    <property type="entry name" value="SH3"/>
    <property type="match status" value="1"/>
</dbReference>
<feature type="non-terminal residue" evidence="4">
    <location>
        <position position="1"/>
    </location>
</feature>
<dbReference type="PRINTS" id="PR00452">
    <property type="entry name" value="SH3DOMAIN"/>
</dbReference>
<accession>A0A8X6R0N8</accession>
<evidence type="ECO:0000259" key="3">
    <source>
        <dbReference type="PROSITE" id="PS50002"/>
    </source>
</evidence>
<feature type="domain" description="SH3" evidence="3">
    <location>
        <begin position="46"/>
        <end position="103"/>
    </location>
</feature>
<evidence type="ECO:0000256" key="1">
    <source>
        <dbReference type="ARBA" id="ARBA00022443"/>
    </source>
</evidence>
<dbReference type="AlphaFoldDB" id="A0A8X6R0N8"/>
<dbReference type="SMART" id="SM00326">
    <property type="entry name" value="SH3"/>
    <property type="match status" value="1"/>
</dbReference>
<protein>
    <submittedName>
        <fullName evidence="4">Spectrin beta chain, non-erythrocytic 5</fullName>
    </submittedName>
</protein>
<evidence type="ECO:0000256" key="2">
    <source>
        <dbReference type="PROSITE-ProRule" id="PRU00192"/>
    </source>
</evidence>
<dbReference type="Proteomes" id="UP000887013">
    <property type="component" value="Unassembled WGS sequence"/>
</dbReference>
<keyword evidence="1 2" id="KW-0728">SH3 domain</keyword>
<dbReference type="Pfam" id="PF14604">
    <property type="entry name" value="SH3_9"/>
    <property type="match status" value="1"/>
</dbReference>
<name>A0A8X6R0N8_NEPPI</name>
<reference evidence="4" key="1">
    <citation type="submission" date="2020-08" db="EMBL/GenBank/DDBJ databases">
        <title>Multicomponent nature underlies the extraordinary mechanical properties of spider dragline silk.</title>
        <authorList>
            <person name="Kono N."/>
            <person name="Nakamura H."/>
            <person name="Mori M."/>
            <person name="Yoshida Y."/>
            <person name="Ohtoshi R."/>
            <person name="Malay A.D."/>
            <person name="Moran D.A.P."/>
            <person name="Tomita M."/>
            <person name="Numata K."/>
            <person name="Arakawa K."/>
        </authorList>
    </citation>
    <scope>NUCLEOTIDE SEQUENCE</scope>
</reference>
<dbReference type="InterPro" id="IPR036028">
    <property type="entry name" value="SH3-like_dom_sf"/>
</dbReference>
<dbReference type="Gene3D" id="2.30.30.40">
    <property type="entry name" value="SH3 Domains"/>
    <property type="match status" value="1"/>
</dbReference>
<evidence type="ECO:0000313" key="5">
    <source>
        <dbReference type="Proteomes" id="UP000887013"/>
    </source>
</evidence>
<dbReference type="InterPro" id="IPR001452">
    <property type="entry name" value="SH3_domain"/>
</dbReference>
<dbReference type="EMBL" id="BMAW01035726">
    <property type="protein sequence ID" value="GFU40770.1"/>
    <property type="molecule type" value="Genomic_DNA"/>
</dbReference>
<gene>
    <name evidence="4" type="primary">SPTBN5_0</name>
    <name evidence="4" type="ORF">NPIL_429581</name>
</gene>
<comment type="caution">
    <text evidence="4">The sequence shown here is derived from an EMBL/GenBank/DDBJ whole genome shotgun (WGS) entry which is preliminary data.</text>
</comment>
<keyword evidence="5" id="KW-1185">Reference proteome</keyword>
<organism evidence="4 5">
    <name type="scientific">Nephila pilipes</name>
    <name type="common">Giant wood spider</name>
    <name type="synonym">Nephila maculata</name>
    <dbReference type="NCBI Taxonomy" id="299642"/>
    <lineage>
        <taxon>Eukaryota</taxon>
        <taxon>Metazoa</taxon>
        <taxon>Ecdysozoa</taxon>
        <taxon>Arthropoda</taxon>
        <taxon>Chelicerata</taxon>
        <taxon>Arachnida</taxon>
        <taxon>Araneae</taxon>
        <taxon>Araneomorphae</taxon>
        <taxon>Entelegynae</taxon>
        <taxon>Araneoidea</taxon>
        <taxon>Nephilidae</taxon>
        <taxon>Nephila</taxon>
    </lineage>
</organism>
<sequence length="180" mass="21441">FFSQLSEATQEPETEEWVEEVVLAPVDEWIEEVYEKEVVKEVMEDRKIPQVRAMYRFQGNDFDIDKGEIMILLQKTNADWWNVRKSNGIDGFVPANYVSEIEPKVVRKRAQKVVKVPEKRRIKKTVMKKQIVKKKKQQLPYKKVLSRSPSKSQEFIQRRQKNINESYEELIELSKVRIKV</sequence>
<dbReference type="OrthoDB" id="79452at2759"/>
<dbReference type="SUPFAM" id="SSF50044">
    <property type="entry name" value="SH3-domain"/>
    <property type="match status" value="1"/>
</dbReference>
<proteinExistence type="predicted"/>